<evidence type="ECO:0000313" key="4">
    <source>
        <dbReference type="Proteomes" id="UP001140217"/>
    </source>
</evidence>
<feature type="compositionally biased region" description="Low complexity" evidence="1">
    <location>
        <begin position="916"/>
        <end position="927"/>
    </location>
</feature>
<sequence length="940" mass="100454">MDADKGKRRAPGPRLRAWTLPAGAAAEGPAATAAAAAADCCAVDAAVEQRAFRIDVCGQQYSLPSEQPDPDDLDRQLRRLAQPAAAALCGAAAAIGSAVADAVEAHLEAALAGARRRSAGGRRRSMRRRASPMATAALVERQRMAESLAELCDPLHHSASPLDVVHDVLALLAAELRDAAADSAESSAGAAVRQIGRVFAAATAAATSRRRLEADGVVEFAMPPQRLGAAPDAAPDAAAADALVGLYTTRADAAQPFTTGLVEYMIAGMNRHARSRPNVRHAWGLLLTPGAARLWLMESDAIHVTGEIGLRTRAGRRQLAELYAGLALSEPWRLGADPSMRWRADIGRWAVECPADACDPQAECCTGRQHRRRSARLAPQPLTLYVQPEPLFVAESFFGRFTRCFAAARTPTGPCDLVLKDSWQLIHDCERPDDEISVLDHIRDCMDAAQARAVYPRLLCGGTVRVAGVRDTSLLVLDALDQYARWTVPHGYCRPPAAADGSEPRLRRVHRRMASGPIGVPLQALTVEHEVVAVLADAMRSHAEILQHAHVLHRDISLNNVMAVRLGGEVRGMLIDFDHGVDVAAARNQRTPGNVGTGPFMSIANLEGLDVPRTAVDDWESLICLLFCLAARTEAARDEMGAAFSHLTPAGVADVKREMFASPRALDRAIERYLNPTYRTLTRLIRALHAAMFCHPRCNGTARISLRGGRLVDPVQRRVQYAEDIHARCTAALATVALEARSVSSLSDRVAAISHQCCDLDRRRCAAIPECPAAAPEAAEGEPPSSSGGAAAAAATTTESAESLSTLLAEPAGPMPGVPRPRAYARSTSDTLTDTLPDALTGKAPQLGAARSLCQLPPLNVEDTPLRKRKGEDQDSPRTKRRKMIHDDDAPLSPSALQQSVPRSAGPLTPGPRRQLSFAPPSAAALPMGISPPKRKRFSS</sequence>
<protein>
    <recommendedName>
        <fullName evidence="2">Fungal-type protein kinase domain-containing protein</fullName>
    </recommendedName>
</protein>
<dbReference type="InterPro" id="IPR040976">
    <property type="entry name" value="Pkinase_fungal"/>
</dbReference>
<name>A0A9W8HL31_9FUNG</name>
<dbReference type="InterPro" id="IPR011009">
    <property type="entry name" value="Kinase-like_dom_sf"/>
</dbReference>
<feature type="region of interest" description="Disordered" evidence="1">
    <location>
        <begin position="114"/>
        <end position="133"/>
    </location>
</feature>
<comment type="caution">
    <text evidence="3">The sequence shown here is derived from an EMBL/GenBank/DDBJ whole genome shotgun (WGS) entry which is preliminary data.</text>
</comment>
<dbReference type="Pfam" id="PF17667">
    <property type="entry name" value="Pkinase_fungal"/>
    <property type="match status" value="1"/>
</dbReference>
<accession>A0A9W8HL31</accession>
<dbReference type="OrthoDB" id="2747778at2759"/>
<dbReference type="Proteomes" id="UP001140217">
    <property type="component" value="Unassembled WGS sequence"/>
</dbReference>
<feature type="compositionally biased region" description="Basic residues" evidence="1">
    <location>
        <begin position="114"/>
        <end position="130"/>
    </location>
</feature>
<feature type="region of interest" description="Disordered" evidence="1">
    <location>
        <begin position="776"/>
        <end position="940"/>
    </location>
</feature>
<dbReference type="Gene3D" id="1.10.510.10">
    <property type="entry name" value="Transferase(Phosphotransferase) domain 1"/>
    <property type="match status" value="1"/>
</dbReference>
<gene>
    <name evidence="3" type="ORF">H4R18_000472</name>
</gene>
<evidence type="ECO:0000259" key="2">
    <source>
        <dbReference type="Pfam" id="PF17667"/>
    </source>
</evidence>
<feature type="domain" description="Fungal-type protein kinase" evidence="2">
    <location>
        <begin position="274"/>
        <end position="627"/>
    </location>
</feature>
<evidence type="ECO:0000256" key="1">
    <source>
        <dbReference type="SAM" id="MobiDB-lite"/>
    </source>
</evidence>
<feature type="compositionally biased region" description="Low complexity" evidence="1">
    <location>
        <begin position="828"/>
        <end position="841"/>
    </location>
</feature>
<organism evidence="3 4">
    <name type="scientific">Coemansia javaensis</name>
    <dbReference type="NCBI Taxonomy" id="2761396"/>
    <lineage>
        <taxon>Eukaryota</taxon>
        <taxon>Fungi</taxon>
        <taxon>Fungi incertae sedis</taxon>
        <taxon>Zoopagomycota</taxon>
        <taxon>Kickxellomycotina</taxon>
        <taxon>Kickxellomycetes</taxon>
        <taxon>Kickxellales</taxon>
        <taxon>Kickxellaceae</taxon>
        <taxon>Coemansia</taxon>
    </lineage>
</organism>
<reference evidence="3" key="1">
    <citation type="submission" date="2022-07" db="EMBL/GenBank/DDBJ databases">
        <title>Phylogenomic reconstructions and comparative analyses of Kickxellomycotina fungi.</title>
        <authorList>
            <person name="Reynolds N.K."/>
            <person name="Stajich J.E."/>
            <person name="Barry K."/>
            <person name="Grigoriev I.V."/>
            <person name="Crous P."/>
            <person name="Smith M.E."/>
        </authorList>
    </citation>
    <scope>NUCLEOTIDE SEQUENCE</scope>
    <source>
        <strain evidence="3">NBRC 105414</strain>
    </source>
</reference>
<dbReference type="AlphaFoldDB" id="A0A9W8HL31"/>
<feature type="compositionally biased region" description="Basic and acidic residues" evidence="1">
    <location>
        <begin position="864"/>
        <end position="878"/>
    </location>
</feature>
<dbReference type="PANTHER" id="PTHR38248">
    <property type="entry name" value="FUNK1 6"/>
    <property type="match status" value="1"/>
</dbReference>
<dbReference type="SUPFAM" id="SSF56112">
    <property type="entry name" value="Protein kinase-like (PK-like)"/>
    <property type="match status" value="1"/>
</dbReference>
<keyword evidence="4" id="KW-1185">Reference proteome</keyword>
<dbReference type="PANTHER" id="PTHR38248:SF2">
    <property type="entry name" value="FUNK1 11"/>
    <property type="match status" value="1"/>
</dbReference>
<dbReference type="EMBL" id="JANBUL010000010">
    <property type="protein sequence ID" value="KAJ2785527.1"/>
    <property type="molecule type" value="Genomic_DNA"/>
</dbReference>
<evidence type="ECO:0000313" key="3">
    <source>
        <dbReference type="EMBL" id="KAJ2785527.1"/>
    </source>
</evidence>
<feature type="compositionally biased region" description="Low complexity" evidence="1">
    <location>
        <begin position="776"/>
        <end position="812"/>
    </location>
</feature>
<proteinExistence type="predicted"/>